<dbReference type="EMBL" id="JBHSBU010000001">
    <property type="protein sequence ID" value="MFC4160901.1"/>
    <property type="molecule type" value="Genomic_DNA"/>
</dbReference>
<dbReference type="PRINTS" id="PR00394">
    <property type="entry name" value="RHSPROTEIN"/>
</dbReference>
<feature type="region of interest" description="Disordered" evidence="2">
    <location>
        <begin position="40"/>
        <end position="62"/>
    </location>
</feature>
<evidence type="ECO:0000313" key="5">
    <source>
        <dbReference type="EMBL" id="MFC4160901.1"/>
    </source>
</evidence>
<reference evidence="6" key="1">
    <citation type="journal article" date="2019" name="Int. J. Syst. Evol. Microbiol.">
        <title>The Global Catalogue of Microorganisms (GCM) 10K type strain sequencing project: providing services to taxonomists for standard genome sequencing and annotation.</title>
        <authorList>
            <consortium name="The Broad Institute Genomics Platform"/>
            <consortium name="The Broad Institute Genome Sequencing Center for Infectious Disease"/>
            <person name="Wu L."/>
            <person name="Ma J."/>
        </authorList>
    </citation>
    <scope>NUCLEOTIDE SEQUENCE [LARGE SCALE GENOMIC DNA]</scope>
    <source>
        <strain evidence="6">LMG 29894</strain>
    </source>
</reference>
<dbReference type="NCBIfam" id="TIGR01643">
    <property type="entry name" value="YD_repeat_2x"/>
    <property type="match status" value="4"/>
</dbReference>
<evidence type="ECO:0000256" key="2">
    <source>
        <dbReference type="SAM" id="MobiDB-lite"/>
    </source>
</evidence>
<dbReference type="InterPro" id="IPR056823">
    <property type="entry name" value="TEN-like_YD-shell"/>
</dbReference>
<feature type="compositionally biased region" description="Polar residues" evidence="2">
    <location>
        <begin position="40"/>
        <end position="50"/>
    </location>
</feature>
<dbReference type="PANTHER" id="PTHR32305:SF15">
    <property type="entry name" value="PROTEIN RHSA-RELATED"/>
    <property type="match status" value="1"/>
</dbReference>
<keyword evidence="3" id="KW-0732">Signal</keyword>
<sequence length="720" mass="79391">MNSFKCLTLAVLAALGPLTQAEVVSSQTFSYDGRGNLISATNGAGQTTRYQPDASGRITATTDPQGRITRYGYDVLGRTTQVTRPDTKVERYDYDSLDRLISVTDARGLTTRYEVNAFNETLKRSSPDTGAGSASYDADGRLFSRTNAAGQTVSYRYDAAGRLVEQSHAAGPKWSFVWDAKNRLSEIKDPNATTRYVYDAEGHITTKTQILGTLTHSIAYRWAADDQLSGLTTPSGRKIDYQLKNGQIVGITLDGKPLLTTVAYHPNGAPQGWSWANGLHHTRLFDKAERLYRIESAGIIAKLLTFDAAGNVDKIDDLLDKTRNQDFGYDDLDRLISEMSAGRNDSYQYDANGNRTLMSRNGAATPYAIDAASNKLTSVASQARTYATTGHLLSDGAKTFQYDSAERMIRATVGGTTYQYAYNALGQRVIKTGTRFVFDEAGRLLGEYKTDGSLIQETVWLGNLPVATIRPDPTDAKKTVVYYVHPDHLGSPRAVSEPSSNKTLWRWESDAFGQGAANEDVDGDKRKFVYHLRFPGQYFDSESGLNYNYFRNYDSQTGRYLESDPIGLNGGWNTYAYALNNSPLHSDPKGLSVEYCADGIHKFVCLNDKCAGLQPTNTLIGAIGIDRDGAIMNDSGRKSGAQCKKMDVDTEPRCDQKKYESCVARSVNIPDSNNNDDVRHDYSLLWGKNCVAWARSVIIECQQMACTKPPQSNAEPKAKK</sequence>
<dbReference type="SUPFAM" id="SSF69304">
    <property type="entry name" value="Tricorn protease N-terminal domain"/>
    <property type="match status" value="1"/>
</dbReference>
<keyword evidence="6" id="KW-1185">Reference proteome</keyword>
<name>A0ABV8MUW7_9NEIS</name>
<evidence type="ECO:0000259" key="4">
    <source>
        <dbReference type="Pfam" id="PF25023"/>
    </source>
</evidence>
<dbReference type="Pfam" id="PF05593">
    <property type="entry name" value="RHS_repeat"/>
    <property type="match status" value="1"/>
</dbReference>
<dbReference type="InterPro" id="IPR006530">
    <property type="entry name" value="YD"/>
</dbReference>
<evidence type="ECO:0000256" key="3">
    <source>
        <dbReference type="SAM" id="SignalP"/>
    </source>
</evidence>
<dbReference type="Gene3D" id="2.180.10.10">
    <property type="entry name" value="RHS repeat-associated core"/>
    <property type="match status" value="2"/>
</dbReference>
<dbReference type="NCBIfam" id="TIGR03696">
    <property type="entry name" value="Rhs_assc_core"/>
    <property type="match status" value="1"/>
</dbReference>
<dbReference type="InterPro" id="IPR050708">
    <property type="entry name" value="T6SS_VgrG/RHS"/>
</dbReference>
<feature type="domain" description="Teneurin-like YD-shell" evidence="4">
    <location>
        <begin position="289"/>
        <end position="431"/>
    </location>
</feature>
<dbReference type="Proteomes" id="UP001595791">
    <property type="component" value="Unassembled WGS sequence"/>
</dbReference>
<dbReference type="RefSeq" id="WP_378166230.1">
    <property type="nucleotide sequence ID" value="NZ_JBHSBU010000001.1"/>
</dbReference>
<comment type="caution">
    <text evidence="5">The sequence shown here is derived from an EMBL/GenBank/DDBJ whole genome shotgun (WGS) entry which is preliminary data.</text>
</comment>
<gene>
    <name evidence="5" type="ORF">ACFOW7_16300</name>
</gene>
<protein>
    <submittedName>
        <fullName evidence="5">RHS repeat-associated core domain-containing protein</fullName>
    </submittedName>
</protein>
<dbReference type="InterPro" id="IPR022385">
    <property type="entry name" value="Rhs_assc_core"/>
</dbReference>
<proteinExistence type="predicted"/>
<feature type="chain" id="PRO_5046123987" evidence="3">
    <location>
        <begin position="22"/>
        <end position="720"/>
    </location>
</feature>
<organism evidence="5 6">
    <name type="scientific">Chitinimonas lacunae</name>
    <dbReference type="NCBI Taxonomy" id="1963018"/>
    <lineage>
        <taxon>Bacteria</taxon>
        <taxon>Pseudomonadati</taxon>
        <taxon>Pseudomonadota</taxon>
        <taxon>Betaproteobacteria</taxon>
        <taxon>Neisseriales</taxon>
        <taxon>Chitinibacteraceae</taxon>
        <taxon>Chitinimonas</taxon>
    </lineage>
</organism>
<dbReference type="Pfam" id="PF25023">
    <property type="entry name" value="TEN_YD-shell"/>
    <property type="match status" value="2"/>
</dbReference>
<dbReference type="InterPro" id="IPR031325">
    <property type="entry name" value="RHS_repeat"/>
</dbReference>
<evidence type="ECO:0000256" key="1">
    <source>
        <dbReference type="ARBA" id="ARBA00022737"/>
    </source>
</evidence>
<accession>A0ABV8MUW7</accession>
<keyword evidence="1" id="KW-0677">Repeat</keyword>
<feature type="domain" description="Teneurin-like YD-shell" evidence="4">
    <location>
        <begin position="26"/>
        <end position="168"/>
    </location>
</feature>
<evidence type="ECO:0000313" key="6">
    <source>
        <dbReference type="Proteomes" id="UP001595791"/>
    </source>
</evidence>
<feature type="signal peptide" evidence="3">
    <location>
        <begin position="1"/>
        <end position="21"/>
    </location>
</feature>
<dbReference type="PANTHER" id="PTHR32305">
    <property type="match status" value="1"/>
</dbReference>